<protein>
    <submittedName>
        <fullName evidence="1">Uncharacterized protein</fullName>
    </submittedName>
</protein>
<name>A0A645IRC1_9ZZZZ</name>
<dbReference type="AlphaFoldDB" id="A0A645IRC1"/>
<comment type="caution">
    <text evidence="1">The sequence shown here is derived from an EMBL/GenBank/DDBJ whole genome shotgun (WGS) entry which is preliminary data.</text>
</comment>
<accession>A0A645IRC1</accession>
<proteinExistence type="predicted"/>
<organism evidence="1">
    <name type="scientific">bioreactor metagenome</name>
    <dbReference type="NCBI Taxonomy" id="1076179"/>
    <lineage>
        <taxon>unclassified sequences</taxon>
        <taxon>metagenomes</taxon>
        <taxon>ecological metagenomes</taxon>
    </lineage>
</organism>
<dbReference type="EMBL" id="VSSQ01115543">
    <property type="protein sequence ID" value="MPN50934.1"/>
    <property type="molecule type" value="Genomic_DNA"/>
</dbReference>
<reference evidence="1" key="1">
    <citation type="submission" date="2019-08" db="EMBL/GenBank/DDBJ databases">
        <authorList>
            <person name="Kucharzyk K."/>
            <person name="Murdoch R.W."/>
            <person name="Higgins S."/>
            <person name="Loffler F."/>
        </authorList>
    </citation>
    <scope>NUCLEOTIDE SEQUENCE</scope>
</reference>
<evidence type="ECO:0000313" key="1">
    <source>
        <dbReference type="EMBL" id="MPN50934.1"/>
    </source>
</evidence>
<sequence>MLATFTWRSAGSSKVDETTSARTLRAMSVTSSGRSSISSTIMYTSGWLAAMAFAISLSNTVLPVLGCATISPRCPLPIGENKSTIRTERESFFPEVRLNFTSGKSGVRCSKGTRSRTYSGDRPLILFTLISGKYFSPSLGGRMAPFTVSPVLRPKSLICDCDT</sequence>
<gene>
    <name evidence="1" type="ORF">SDC9_198574</name>
</gene>